<organism evidence="4 5">
    <name type="scientific">Daphnia pulex</name>
    <name type="common">Water flea</name>
    <dbReference type="NCBI Taxonomy" id="6669"/>
    <lineage>
        <taxon>Eukaryota</taxon>
        <taxon>Metazoa</taxon>
        <taxon>Ecdysozoa</taxon>
        <taxon>Arthropoda</taxon>
        <taxon>Crustacea</taxon>
        <taxon>Branchiopoda</taxon>
        <taxon>Diplostraca</taxon>
        <taxon>Cladocera</taxon>
        <taxon>Anomopoda</taxon>
        <taxon>Daphniidae</taxon>
        <taxon>Daphnia</taxon>
    </lineage>
</organism>
<keyword evidence="1" id="KW-0862">Zinc</keyword>
<feature type="region of interest" description="Disordered" evidence="2">
    <location>
        <begin position="1"/>
        <end position="34"/>
    </location>
</feature>
<keyword evidence="5" id="KW-1185">Reference proteome</keyword>
<dbReference type="PROSITE" id="PS50158">
    <property type="entry name" value="ZF_CCHC"/>
    <property type="match status" value="1"/>
</dbReference>
<dbReference type="Gene3D" id="4.10.60.10">
    <property type="entry name" value="Zinc finger, CCHC-type"/>
    <property type="match status" value="1"/>
</dbReference>
<dbReference type="InterPro" id="IPR036875">
    <property type="entry name" value="Znf_CCHC_sf"/>
</dbReference>
<accession>E9GG55</accession>
<feature type="compositionally biased region" description="Gly residues" evidence="2">
    <location>
        <begin position="1"/>
        <end position="21"/>
    </location>
</feature>
<dbReference type="STRING" id="6669.E9GG55"/>
<evidence type="ECO:0000313" key="4">
    <source>
        <dbReference type="EMBL" id="EFX81340.1"/>
    </source>
</evidence>
<dbReference type="Proteomes" id="UP000000305">
    <property type="component" value="Unassembled WGS sequence"/>
</dbReference>
<dbReference type="InParanoid" id="E9GG55"/>
<dbReference type="KEGG" id="dpx:DAPPUDRAFT_102339"/>
<dbReference type="InterPro" id="IPR001878">
    <property type="entry name" value="Znf_CCHC"/>
</dbReference>
<evidence type="ECO:0000313" key="5">
    <source>
        <dbReference type="Proteomes" id="UP000000305"/>
    </source>
</evidence>
<feature type="domain" description="CCHC-type" evidence="3">
    <location>
        <begin position="41"/>
        <end position="57"/>
    </location>
</feature>
<gene>
    <name evidence="4" type="ORF">DAPPUDRAFT_102339</name>
</gene>
<dbReference type="SUPFAM" id="SSF57756">
    <property type="entry name" value="Retrovirus zinc finger-like domains"/>
    <property type="match status" value="1"/>
</dbReference>
<dbReference type="AlphaFoldDB" id="E9GG55"/>
<dbReference type="EMBL" id="GL732543">
    <property type="protein sequence ID" value="EFX81340.1"/>
    <property type="molecule type" value="Genomic_DNA"/>
</dbReference>
<dbReference type="OrthoDB" id="6382296at2759"/>
<dbReference type="PhylomeDB" id="E9GG55"/>
<keyword evidence="1" id="KW-0863">Zinc-finger</keyword>
<sequence length="639" mass="70816">MAIGSRGGGSGGDRGGGGGGDRGGRSGGDRGGGGWVDPSKRKCYNCGVIGHISRHCPTKTGKDGNKVIVDSFCSLNVKWENQMVKLENVAVVKSCPFALILGADWIVKSKTNLIVEDDKIIAKLKEPSKPKVKKVRFAGIDDEIVSGEVCYECPLIVKGELIEALEKDGTKRRNSTCGMEVKVVESTVIPAESLCFIKAKMSKNFSGNVVVRPNMCSHPGLEWIIPSCIVKVTAGKLKIPVLNMKESVLNLRRKDLLAFVDPDFDPSVVIVGQEEQPVNPACPLISDSEQPSWNVLEDARIGENLSTEERSAVLALLTRRLRCFPTADGNLGHTNMAEHAIDTESAHPISCVPYRVSAPERRIIMEKIAEMLRQGIIHRNELFYPQWKFMEKNTFQADAPEIIDEASHHQYTSGTLVEISNQLNDEIRNVYCESLKTKQFLAMTTAQSSPMLAGIILGLLTCQRVQADGQTMIIQQCKKTTVKVEAHKTKCGFEPKFNGYTIGKDGFTRTKFRPCTWSNGLVNLNGKTFEYVNETWTPIKPNIKISSIGLKSHFEEEVDIEAKYLHNLETSFHSKENEQMNMIGELMAVMQHDTINPISPILTHFDEKTRFDLLQTVRLLTPSMNEYVCALRACVVVAE</sequence>
<evidence type="ECO:0000256" key="2">
    <source>
        <dbReference type="SAM" id="MobiDB-lite"/>
    </source>
</evidence>
<evidence type="ECO:0000256" key="1">
    <source>
        <dbReference type="PROSITE-ProRule" id="PRU00047"/>
    </source>
</evidence>
<name>E9GG55_DAPPU</name>
<dbReference type="GO" id="GO:0003676">
    <property type="term" value="F:nucleic acid binding"/>
    <property type="evidence" value="ECO:0007669"/>
    <property type="project" value="InterPro"/>
</dbReference>
<dbReference type="eggNOG" id="ENOG502SET1">
    <property type="taxonomic scope" value="Eukaryota"/>
</dbReference>
<proteinExistence type="predicted"/>
<protein>
    <recommendedName>
        <fullName evidence="3">CCHC-type domain-containing protein</fullName>
    </recommendedName>
</protein>
<evidence type="ECO:0000259" key="3">
    <source>
        <dbReference type="PROSITE" id="PS50158"/>
    </source>
</evidence>
<dbReference type="GO" id="GO:0008270">
    <property type="term" value="F:zinc ion binding"/>
    <property type="evidence" value="ECO:0007669"/>
    <property type="project" value="UniProtKB-KW"/>
</dbReference>
<dbReference type="SMART" id="SM00343">
    <property type="entry name" value="ZnF_C2HC"/>
    <property type="match status" value="1"/>
</dbReference>
<reference evidence="4 5" key="1">
    <citation type="journal article" date="2011" name="Science">
        <title>The ecoresponsive genome of Daphnia pulex.</title>
        <authorList>
            <person name="Colbourne J.K."/>
            <person name="Pfrender M.E."/>
            <person name="Gilbert D."/>
            <person name="Thomas W.K."/>
            <person name="Tucker A."/>
            <person name="Oakley T.H."/>
            <person name="Tokishita S."/>
            <person name="Aerts A."/>
            <person name="Arnold G.J."/>
            <person name="Basu M.K."/>
            <person name="Bauer D.J."/>
            <person name="Caceres C.E."/>
            <person name="Carmel L."/>
            <person name="Casola C."/>
            <person name="Choi J.H."/>
            <person name="Detter J.C."/>
            <person name="Dong Q."/>
            <person name="Dusheyko S."/>
            <person name="Eads B.D."/>
            <person name="Frohlich T."/>
            <person name="Geiler-Samerotte K.A."/>
            <person name="Gerlach D."/>
            <person name="Hatcher P."/>
            <person name="Jogdeo S."/>
            <person name="Krijgsveld J."/>
            <person name="Kriventseva E.V."/>
            <person name="Kultz D."/>
            <person name="Laforsch C."/>
            <person name="Lindquist E."/>
            <person name="Lopez J."/>
            <person name="Manak J.R."/>
            <person name="Muller J."/>
            <person name="Pangilinan J."/>
            <person name="Patwardhan R.P."/>
            <person name="Pitluck S."/>
            <person name="Pritham E.J."/>
            <person name="Rechtsteiner A."/>
            <person name="Rho M."/>
            <person name="Rogozin I.B."/>
            <person name="Sakarya O."/>
            <person name="Salamov A."/>
            <person name="Schaack S."/>
            <person name="Shapiro H."/>
            <person name="Shiga Y."/>
            <person name="Skalitzky C."/>
            <person name="Smith Z."/>
            <person name="Souvorov A."/>
            <person name="Sung W."/>
            <person name="Tang Z."/>
            <person name="Tsuchiya D."/>
            <person name="Tu H."/>
            <person name="Vos H."/>
            <person name="Wang M."/>
            <person name="Wolf Y.I."/>
            <person name="Yamagata H."/>
            <person name="Yamada T."/>
            <person name="Ye Y."/>
            <person name="Shaw J.R."/>
            <person name="Andrews J."/>
            <person name="Crease T.J."/>
            <person name="Tang H."/>
            <person name="Lucas S.M."/>
            <person name="Robertson H.M."/>
            <person name="Bork P."/>
            <person name="Koonin E.V."/>
            <person name="Zdobnov E.M."/>
            <person name="Grigoriev I.V."/>
            <person name="Lynch M."/>
            <person name="Boore J.L."/>
        </authorList>
    </citation>
    <scope>NUCLEOTIDE SEQUENCE [LARGE SCALE GENOMIC DNA]</scope>
</reference>
<dbReference type="HOGENOM" id="CLU_428466_0_0_1"/>
<dbReference type="Pfam" id="PF00098">
    <property type="entry name" value="zf-CCHC"/>
    <property type="match status" value="1"/>
</dbReference>
<keyword evidence="1" id="KW-0479">Metal-binding</keyword>